<dbReference type="GO" id="GO:0000981">
    <property type="term" value="F:DNA-binding transcription factor activity, RNA polymerase II-specific"/>
    <property type="evidence" value="ECO:0007669"/>
    <property type="project" value="TreeGrafter"/>
</dbReference>
<evidence type="ECO:0000256" key="7">
    <source>
        <dbReference type="SAM" id="MobiDB-lite"/>
    </source>
</evidence>
<evidence type="ECO:0000256" key="1">
    <source>
        <dbReference type="ARBA" id="ARBA00004123"/>
    </source>
</evidence>
<keyword evidence="6" id="KW-0539">Nucleus</keyword>
<feature type="region of interest" description="Disordered" evidence="7">
    <location>
        <begin position="345"/>
        <end position="374"/>
    </location>
</feature>
<dbReference type="PANTHER" id="PTHR45614:SF274">
    <property type="entry name" value="MYB-LIKE DNA-BINDING PROTEIN"/>
    <property type="match status" value="1"/>
</dbReference>
<dbReference type="FunFam" id="1.10.10.60:FF:000010">
    <property type="entry name" value="Transcriptional activator Myb isoform A"/>
    <property type="match status" value="1"/>
</dbReference>
<feature type="domain" description="HTH myb-type" evidence="9">
    <location>
        <begin position="240"/>
        <end position="295"/>
    </location>
</feature>
<dbReference type="PROSITE" id="PS50090">
    <property type="entry name" value="MYB_LIKE"/>
    <property type="match status" value="3"/>
</dbReference>
<comment type="caution">
    <text evidence="10">The sequence shown here is derived from an EMBL/GenBank/DDBJ whole genome shotgun (WGS) entry which is preliminary data.</text>
</comment>
<dbReference type="AlphaFoldDB" id="A0A1Z5KL37"/>
<feature type="region of interest" description="Disordered" evidence="7">
    <location>
        <begin position="43"/>
        <end position="101"/>
    </location>
</feature>
<feature type="compositionally biased region" description="Pro residues" evidence="7">
    <location>
        <begin position="86"/>
        <end position="98"/>
    </location>
</feature>
<keyword evidence="2" id="KW-0677">Repeat</keyword>
<gene>
    <name evidence="10" type="ORF">FisN_9Lh122</name>
</gene>
<sequence length="401" mass="45300">MIRQQMPSLIAADPTSLEAESSSPSSDSKKMVACRLGALASAALADSDATTVDSNVTTPNLKAEPLRESPKDPRKTSSSKPSVVDPQPPERSAVPPPHTMDHYMRAPPYPIYGYHPHPPYHHPPSYWGGYPYPHTIPPYSYPSEPYSHRNNPRTKVVSPGVTPSPAPAALEARMVSNDDVPRNDMLHKRRASMGKWTEEEDDLLRRAVREHGGKNWKKIAGCLPGRSDVQCLHRWQKVLRPGLVKGPWTTEEDETVARLVHLHGTKKWSQIARQLNGRLGKQCRERWYNHLDPNINKSEWTEQEDQTLIMAHEELGNRWAEIAKRLPGRTDNAIKNRWNSTLKRMRPPRTVSIPQGRRNSTSSSDHEEVVTETRQRMSDMMNDADLLLELNRSSPPTSVCS</sequence>
<dbReference type="Pfam" id="PF00249">
    <property type="entry name" value="Myb_DNA-binding"/>
    <property type="match status" value="1"/>
</dbReference>
<protein>
    <submittedName>
        <fullName evidence="10">Myb proto-oncogene protein</fullName>
    </submittedName>
</protein>
<feature type="domain" description="Myb-like" evidence="8">
    <location>
        <begin position="188"/>
        <end position="239"/>
    </location>
</feature>
<dbReference type="Pfam" id="PF13921">
    <property type="entry name" value="Myb_DNA-bind_6"/>
    <property type="match status" value="1"/>
</dbReference>
<dbReference type="InterPro" id="IPR050560">
    <property type="entry name" value="MYB_TF"/>
</dbReference>
<dbReference type="InterPro" id="IPR001005">
    <property type="entry name" value="SANT/Myb"/>
</dbReference>
<evidence type="ECO:0000313" key="10">
    <source>
        <dbReference type="EMBL" id="GAX26845.1"/>
    </source>
</evidence>
<dbReference type="PROSITE" id="PS51294">
    <property type="entry name" value="HTH_MYB"/>
    <property type="match status" value="3"/>
</dbReference>
<evidence type="ECO:0000259" key="8">
    <source>
        <dbReference type="PROSITE" id="PS50090"/>
    </source>
</evidence>
<comment type="subcellular location">
    <subcellularLocation>
        <location evidence="1">Nucleus</location>
    </subcellularLocation>
</comment>
<evidence type="ECO:0000256" key="6">
    <source>
        <dbReference type="ARBA" id="ARBA00023242"/>
    </source>
</evidence>
<dbReference type="Gene3D" id="1.10.10.60">
    <property type="entry name" value="Homeodomain-like"/>
    <property type="match status" value="3"/>
</dbReference>
<keyword evidence="5" id="KW-0804">Transcription</keyword>
<evidence type="ECO:0000256" key="3">
    <source>
        <dbReference type="ARBA" id="ARBA00023015"/>
    </source>
</evidence>
<evidence type="ECO:0000313" key="11">
    <source>
        <dbReference type="Proteomes" id="UP000198406"/>
    </source>
</evidence>
<dbReference type="InParanoid" id="A0A1Z5KL37"/>
<dbReference type="CDD" id="cd00167">
    <property type="entry name" value="SANT"/>
    <property type="match status" value="3"/>
</dbReference>
<dbReference type="InterPro" id="IPR009057">
    <property type="entry name" value="Homeodomain-like_sf"/>
</dbReference>
<feature type="domain" description="HTH myb-type" evidence="9">
    <location>
        <begin position="296"/>
        <end position="346"/>
    </location>
</feature>
<dbReference type="InterPro" id="IPR017930">
    <property type="entry name" value="Myb_dom"/>
</dbReference>
<keyword evidence="11" id="KW-1185">Reference proteome</keyword>
<feature type="domain" description="Myb-like" evidence="8">
    <location>
        <begin position="292"/>
        <end position="342"/>
    </location>
</feature>
<feature type="compositionally biased region" description="Basic and acidic residues" evidence="7">
    <location>
        <begin position="64"/>
        <end position="75"/>
    </location>
</feature>
<dbReference type="SUPFAM" id="SSF46689">
    <property type="entry name" value="Homeodomain-like"/>
    <property type="match status" value="2"/>
</dbReference>
<dbReference type="EMBL" id="BDSP01000252">
    <property type="protein sequence ID" value="GAX26845.1"/>
    <property type="molecule type" value="Genomic_DNA"/>
</dbReference>
<feature type="region of interest" description="Disordered" evidence="7">
    <location>
        <begin position="1"/>
        <end position="29"/>
    </location>
</feature>
<keyword evidence="3" id="KW-0805">Transcription regulation</keyword>
<feature type="compositionally biased region" description="Basic and acidic residues" evidence="7">
    <location>
        <begin position="364"/>
        <end position="374"/>
    </location>
</feature>
<keyword evidence="4" id="KW-0238">DNA-binding</keyword>
<evidence type="ECO:0000256" key="2">
    <source>
        <dbReference type="ARBA" id="ARBA00022737"/>
    </source>
</evidence>
<dbReference type="Proteomes" id="UP000198406">
    <property type="component" value="Unassembled WGS sequence"/>
</dbReference>
<dbReference type="GO" id="GO:0005634">
    <property type="term" value="C:nucleus"/>
    <property type="evidence" value="ECO:0007669"/>
    <property type="project" value="UniProtKB-SubCell"/>
</dbReference>
<feature type="domain" description="HTH myb-type" evidence="9">
    <location>
        <begin position="194"/>
        <end position="239"/>
    </location>
</feature>
<dbReference type="GO" id="GO:0000978">
    <property type="term" value="F:RNA polymerase II cis-regulatory region sequence-specific DNA binding"/>
    <property type="evidence" value="ECO:0007669"/>
    <property type="project" value="TreeGrafter"/>
</dbReference>
<feature type="domain" description="Myb-like" evidence="8">
    <location>
        <begin position="240"/>
        <end position="291"/>
    </location>
</feature>
<reference evidence="10 11" key="1">
    <citation type="journal article" date="2015" name="Plant Cell">
        <title>Oil accumulation by the oleaginous diatom Fistulifera solaris as revealed by the genome and transcriptome.</title>
        <authorList>
            <person name="Tanaka T."/>
            <person name="Maeda Y."/>
            <person name="Veluchamy A."/>
            <person name="Tanaka M."/>
            <person name="Abida H."/>
            <person name="Marechal E."/>
            <person name="Bowler C."/>
            <person name="Muto M."/>
            <person name="Sunaga Y."/>
            <person name="Tanaka M."/>
            <person name="Yoshino T."/>
            <person name="Taniguchi T."/>
            <person name="Fukuda Y."/>
            <person name="Nemoto M."/>
            <person name="Matsumoto M."/>
            <person name="Wong P.S."/>
            <person name="Aburatani S."/>
            <person name="Fujibuchi W."/>
        </authorList>
    </citation>
    <scope>NUCLEOTIDE SEQUENCE [LARGE SCALE GENOMIC DNA]</scope>
    <source>
        <strain evidence="10 11">JPCC DA0580</strain>
    </source>
</reference>
<evidence type="ECO:0000256" key="5">
    <source>
        <dbReference type="ARBA" id="ARBA00023163"/>
    </source>
</evidence>
<dbReference type="PANTHER" id="PTHR45614">
    <property type="entry name" value="MYB PROTEIN-RELATED"/>
    <property type="match status" value="1"/>
</dbReference>
<evidence type="ECO:0000256" key="4">
    <source>
        <dbReference type="ARBA" id="ARBA00023125"/>
    </source>
</evidence>
<dbReference type="SMART" id="SM00717">
    <property type="entry name" value="SANT"/>
    <property type="match status" value="3"/>
</dbReference>
<name>A0A1Z5KL37_FISSO</name>
<organism evidence="10 11">
    <name type="scientific">Fistulifera solaris</name>
    <name type="common">Oleaginous diatom</name>
    <dbReference type="NCBI Taxonomy" id="1519565"/>
    <lineage>
        <taxon>Eukaryota</taxon>
        <taxon>Sar</taxon>
        <taxon>Stramenopiles</taxon>
        <taxon>Ochrophyta</taxon>
        <taxon>Bacillariophyta</taxon>
        <taxon>Bacillariophyceae</taxon>
        <taxon>Bacillariophycidae</taxon>
        <taxon>Naviculales</taxon>
        <taxon>Naviculaceae</taxon>
        <taxon>Fistulifera</taxon>
    </lineage>
</organism>
<proteinExistence type="predicted"/>
<dbReference type="OrthoDB" id="2143914at2759"/>
<dbReference type="FunFam" id="1.10.10.60:FF:000016">
    <property type="entry name" value="Transcriptional activator Myb isoform A"/>
    <property type="match status" value="1"/>
</dbReference>
<evidence type="ECO:0000259" key="9">
    <source>
        <dbReference type="PROSITE" id="PS51294"/>
    </source>
</evidence>
<accession>A0A1Z5KL37</accession>